<feature type="transmembrane region" description="Helical" evidence="2">
    <location>
        <begin position="303"/>
        <end position="324"/>
    </location>
</feature>
<reference evidence="3" key="1">
    <citation type="submission" date="2024-06" db="EMBL/GenBank/DDBJ databases">
        <title>Streptomyces sp. strain HUAS MG91 genome sequences.</title>
        <authorList>
            <person name="Mo P."/>
        </authorList>
    </citation>
    <scope>NUCLEOTIDE SEQUENCE</scope>
    <source>
        <strain evidence="3">HUAS MG91</strain>
    </source>
</reference>
<feature type="transmembrane region" description="Helical" evidence="2">
    <location>
        <begin position="206"/>
        <end position="223"/>
    </location>
</feature>
<protein>
    <recommendedName>
        <fullName evidence="4">Integral membrane protein</fullName>
    </recommendedName>
</protein>
<feature type="transmembrane region" description="Helical" evidence="2">
    <location>
        <begin position="355"/>
        <end position="374"/>
    </location>
</feature>
<accession>A0AAU8IVM0</accession>
<feature type="transmembrane region" description="Helical" evidence="2">
    <location>
        <begin position="28"/>
        <end position="50"/>
    </location>
</feature>
<sequence length="491" mass="51878">MSAAASAPPRTRPGVPRSRERRTPGPDIWLAAVAALYAVAQLTLVVTQLGHGLGWDESVYVSQYDPRNPAVFFSAPRSRGTSLLTAPFVAAGAGPLALRAVLAVLSAAALYAAFRVWRPLIGARTTAFAALLFGSLWISVLSGAMAMPNLWVAFGAVGAVGWFLRGGTWQPALCVAVVALFRAPDAVWLVLPLAAYALVVRGRRRALPWLAAGLAAGLAQWVVEAYVRWGGVTERLHVSSATEGDMGPHLNLGTAWRAVNGPLLCRPCTAGAPDRPGLALWWLALPLLAVAAVVVARRGDRLLTTALPVACAASLSASYLLLIGYSAPRFLLPSYALLALPVAVLLRRLKRRRPLAIAAVVLVAAQIVTQFVVLNRVVASTAATDARYVAAAHGLRTLGLTPPCLVTGPRALPIGYAAGCASAQIQGNNTSTTRAELLRRAARVPTAVLTPRGERPPSYARNWTPYVLPDTHGWTAWKAPEPAALRLVGRP</sequence>
<evidence type="ECO:0000313" key="3">
    <source>
        <dbReference type="EMBL" id="XCJ72485.1"/>
    </source>
</evidence>
<feature type="transmembrane region" description="Helical" evidence="2">
    <location>
        <begin position="330"/>
        <end position="346"/>
    </location>
</feature>
<keyword evidence="2" id="KW-0812">Transmembrane</keyword>
<dbReference type="AlphaFoldDB" id="A0AAU8IVM0"/>
<name>A0AAU8IVM0_9ACTN</name>
<keyword evidence="2" id="KW-1133">Transmembrane helix</keyword>
<keyword evidence="2" id="KW-0472">Membrane</keyword>
<dbReference type="KEGG" id="stac:ABII15_22090"/>
<gene>
    <name evidence="3" type="ORF">ABII15_22090</name>
</gene>
<dbReference type="EMBL" id="CP159534">
    <property type="protein sequence ID" value="XCJ72485.1"/>
    <property type="molecule type" value="Genomic_DNA"/>
</dbReference>
<feature type="transmembrane region" description="Helical" evidence="2">
    <location>
        <begin position="279"/>
        <end position="296"/>
    </location>
</feature>
<dbReference type="RefSeq" id="WP_353944048.1">
    <property type="nucleotide sequence ID" value="NZ_CP159534.1"/>
</dbReference>
<feature type="transmembrane region" description="Helical" evidence="2">
    <location>
        <begin position="168"/>
        <end position="199"/>
    </location>
</feature>
<evidence type="ECO:0000256" key="1">
    <source>
        <dbReference type="SAM" id="MobiDB-lite"/>
    </source>
</evidence>
<feature type="transmembrane region" description="Helical" evidence="2">
    <location>
        <begin position="126"/>
        <end position="148"/>
    </location>
</feature>
<proteinExistence type="predicted"/>
<evidence type="ECO:0008006" key="4">
    <source>
        <dbReference type="Google" id="ProtNLM"/>
    </source>
</evidence>
<organism evidence="3">
    <name type="scientific">Streptomyces tabacisoli</name>
    <dbReference type="NCBI Taxonomy" id="3156398"/>
    <lineage>
        <taxon>Bacteria</taxon>
        <taxon>Bacillati</taxon>
        <taxon>Actinomycetota</taxon>
        <taxon>Actinomycetes</taxon>
        <taxon>Kitasatosporales</taxon>
        <taxon>Streptomycetaceae</taxon>
        <taxon>Streptomyces</taxon>
    </lineage>
</organism>
<evidence type="ECO:0000256" key="2">
    <source>
        <dbReference type="SAM" id="Phobius"/>
    </source>
</evidence>
<feature type="region of interest" description="Disordered" evidence="1">
    <location>
        <begin position="1"/>
        <end position="23"/>
    </location>
</feature>
<feature type="transmembrane region" description="Helical" evidence="2">
    <location>
        <begin position="96"/>
        <end position="114"/>
    </location>
</feature>